<dbReference type="CDD" id="cd02440">
    <property type="entry name" value="AdoMet_MTases"/>
    <property type="match status" value="1"/>
</dbReference>
<dbReference type="EMBL" id="JBHTKH010000014">
    <property type="protein sequence ID" value="MFD1056038.1"/>
    <property type="molecule type" value="Genomic_DNA"/>
</dbReference>
<dbReference type="InterPro" id="IPR029063">
    <property type="entry name" value="SAM-dependent_MTases_sf"/>
</dbReference>
<dbReference type="RefSeq" id="WP_386054068.1">
    <property type="nucleotide sequence ID" value="NZ_JBHTKH010000014.1"/>
</dbReference>
<name>A0ABW3N117_9MICO</name>
<dbReference type="GO" id="GO:0032259">
    <property type="term" value="P:methylation"/>
    <property type="evidence" value="ECO:0007669"/>
    <property type="project" value="UniProtKB-KW"/>
</dbReference>
<keyword evidence="2" id="KW-0808">Transferase</keyword>
<organism evidence="2 3">
    <name type="scientific">Terrabacter terrigena</name>
    <dbReference type="NCBI Taxonomy" id="574718"/>
    <lineage>
        <taxon>Bacteria</taxon>
        <taxon>Bacillati</taxon>
        <taxon>Actinomycetota</taxon>
        <taxon>Actinomycetes</taxon>
        <taxon>Micrococcales</taxon>
        <taxon>Intrasporangiaceae</taxon>
        <taxon>Terrabacter</taxon>
    </lineage>
</organism>
<keyword evidence="3" id="KW-1185">Reference proteome</keyword>
<dbReference type="Gene3D" id="3.40.50.150">
    <property type="entry name" value="Vaccinia Virus protein VP39"/>
    <property type="match status" value="1"/>
</dbReference>
<evidence type="ECO:0000313" key="3">
    <source>
        <dbReference type="Proteomes" id="UP001597046"/>
    </source>
</evidence>
<dbReference type="PANTHER" id="PTHR42912">
    <property type="entry name" value="METHYLTRANSFERASE"/>
    <property type="match status" value="1"/>
</dbReference>
<protein>
    <submittedName>
        <fullName evidence="2">Class I SAM-dependent methyltransferase</fullName>
        <ecNumber evidence="2">2.1.1.-</ecNumber>
    </submittedName>
</protein>
<evidence type="ECO:0000259" key="1">
    <source>
        <dbReference type="Pfam" id="PF08241"/>
    </source>
</evidence>
<keyword evidence="2" id="KW-0489">Methyltransferase</keyword>
<dbReference type="InterPro" id="IPR013216">
    <property type="entry name" value="Methyltransf_11"/>
</dbReference>
<dbReference type="InterPro" id="IPR050508">
    <property type="entry name" value="Methyltransf_Superfamily"/>
</dbReference>
<dbReference type="Pfam" id="PF08241">
    <property type="entry name" value="Methyltransf_11"/>
    <property type="match status" value="1"/>
</dbReference>
<sequence>MDQTAQLTDNVRVAEQYATTDNLRTRRDVWGPGPEGVSPVDILRTLVVAGQHRRVLEIGCGTGQFARSVLDVSPDTDYLATDLSPAMVAATHALGVAALTTPADALPFDDGAFDGAVAAWMLYHVPDLDPALGEVRRVLRDGGAFYVATNGREHLADLLREAGGAPLVTQFTSEVAADVLGRHFAAVSQRDIETRATFPDHASAQAYLATFAPHLAAALPPFEGPRTYAGHTAVLTAR</sequence>
<feature type="domain" description="Methyltransferase type 11" evidence="1">
    <location>
        <begin position="56"/>
        <end position="147"/>
    </location>
</feature>
<accession>A0ABW3N117</accession>
<proteinExistence type="predicted"/>
<dbReference type="EC" id="2.1.1.-" evidence="2"/>
<dbReference type="Proteomes" id="UP001597046">
    <property type="component" value="Unassembled WGS sequence"/>
</dbReference>
<evidence type="ECO:0000313" key="2">
    <source>
        <dbReference type="EMBL" id="MFD1056038.1"/>
    </source>
</evidence>
<comment type="caution">
    <text evidence="2">The sequence shown here is derived from an EMBL/GenBank/DDBJ whole genome shotgun (WGS) entry which is preliminary data.</text>
</comment>
<dbReference type="GO" id="GO:0008168">
    <property type="term" value="F:methyltransferase activity"/>
    <property type="evidence" value="ECO:0007669"/>
    <property type="project" value="UniProtKB-KW"/>
</dbReference>
<dbReference type="SUPFAM" id="SSF53335">
    <property type="entry name" value="S-adenosyl-L-methionine-dependent methyltransferases"/>
    <property type="match status" value="1"/>
</dbReference>
<reference evidence="3" key="1">
    <citation type="journal article" date="2019" name="Int. J. Syst. Evol. Microbiol.">
        <title>The Global Catalogue of Microorganisms (GCM) 10K type strain sequencing project: providing services to taxonomists for standard genome sequencing and annotation.</title>
        <authorList>
            <consortium name="The Broad Institute Genomics Platform"/>
            <consortium name="The Broad Institute Genome Sequencing Center for Infectious Disease"/>
            <person name="Wu L."/>
            <person name="Ma J."/>
        </authorList>
    </citation>
    <scope>NUCLEOTIDE SEQUENCE [LARGE SCALE GENOMIC DNA]</scope>
    <source>
        <strain evidence="3">CCUG 57508</strain>
    </source>
</reference>
<gene>
    <name evidence="2" type="ORF">ACFQ2V_17125</name>
</gene>